<dbReference type="GO" id="GO:1904680">
    <property type="term" value="F:peptide transmembrane transporter activity"/>
    <property type="evidence" value="ECO:0007669"/>
    <property type="project" value="TreeGrafter"/>
</dbReference>
<evidence type="ECO:0000256" key="2">
    <source>
        <dbReference type="SAM" id="SignalP"/>
    </source>
</evidence>
<dbReference type="PANTHER" id="PTHR30290">
    <property type="entry name" value="PERIPLASMIC BINDING COMPONENT OF ABC TRANSPORTER"/>
    <property type="match status" value="1"/>
</dbReference>
<dbReference type="EMBL" id="FWXD01000006">
    <property type="protein sequence ID" value="SMC21799.1"/>
    <property type="molecule type" value="Genomic_DNA"/>
</dbReference>
<protein>
    <submittedName>
        <fullName evidence="4">Microcin C transport system substrate-binding protein</fullName>
    </submittedName>
</protein>
<dbReference type="InterPro" id="IPR039424">
    <property type="entry name" value="SBP_5"/>
</dbReference>
<feature type="signal peptide" evidence="2">
    <location>
        <begin position="1"/>
        <end position="18"/>
    </location>
</feature>
<feature type="chain" id="PRO_5012303322" evidence="2">
    <location>
        <begin position="19"/>
        <end position="594"/>
    </location>
</feature>
<proteinExistence type="predicted"/>
<dbReference type="GO" id="GO:0042884">
    <property type="term" value="P:microcin transport"/>
    <property type="evidence" value="ECO:0007669"/>
    <property type="project" value="TreeGrafter"/>
</dbReference>
<dbReference type="AlphaFoldDB" id="A0A1W1XD29"/>
<organism evidence="4 5">
    <name type="scientific">Andreprevotia lacus DSM 23236</name>
    <dbReference type="NCBI Taxonomy" id="1121001"/>
    <lineage>
        <taxon>Bacteria</taxon>
        <taxon>Pseudomonadati</taxon>
        <taxon>Pseudomonadota</taxon>
        <taxon>Betaproteobacteria</taxon>
        <taxon>Neisseriales</taxon>
        <taxon>Chitinibacteraceae</taxon>
        <taxon>Andreprevotia</taxon>
    </lineage>
</organism>
<dbReference type="Pfam" id="PF00496">
    <property type="entry name" value="SBP_bac_5"/>
    <property type="match status" value="1"/>
</dbReference>
<evidence type="ECO:0000313" key="5">
    <source>
        <dbReference type="Proteomes" id="UP000192761"/>
    </source>
</evidence>
<dbReference type="OrthoDB" id="9801799at2"/>
<dbReference type="Gene3D" id="3.10.105.10">
    <property type="entry name" value="Dipeptide-binding Protein, Domain 3"/>
    <property type="match status" value="1"/>
</dbReference>
<sequence length="594" mass="66244">MRAILLLLSLLASPAVLAAHAMALGYTPKYPAGFTHFDYVNPAAPKGGELLMANPDRRTSFDTFNPFILKGTAPAGVGELIFESLTVGSMDEVATSYCLLADDIRPAADGLSVTFHINPKARFHNGDAVTAADAKYSFDTLNGKLAAPQYAAALADVARAEVLDKLTIRYVFKRKNPELAQIVGSLPVFSPKWGDGAPFDKIGLQNPVGSGPYRIGPYETGRQLTLLRDPGYWGRDLPTRRGMFNFDRLTWRMYKDDLARLEAFKAGQFDFNVENVARNWVRLYTGPRFAGGELVKREFVHHNTAGFQGFILNTRRPMFADKRVRQALGLALDFDWLNRQLFYNQYVRTDSYYANSELAATGSPGANELKLLEPLRKQLDPAVFGPVPLPASTAPPRSLRANLLQARDLLAQAGWTYRDGALRNAKGEPFVFEFLDDSPVMLRVEAPWARNLQKLGITVTVRMADYALLQKRLDGYDFDVTSLHYGDTQSPGNELYDLFSSKAAATPGSGNIAGVRDPAIDALIERVVRSDLRADRVTAVRALDRVLRNGYYAIPHWYSRVHRVAYKPALRFPDTLPQYYSPASWIVATWWRPH</sequence>
<accession>A0A1W1XD29</accession>
<keyword evidence="5" id="KW-1185">Reference proteome</keyword>
<gene>
    <name evidence="4" type="ORF">SAMN02745857_01245</name>
</gene>
<dbReference type="STRING" id="1121001.SAMN02745857_01245"/>
<dbReference type="PIRSF" id="PIRSF002741">
    <property type="entry name" value="MppA"/>
    <property type="match status" value="1"/>
</dbReference>
<dbReference type="CDD" id="cd08497">
    <property type="entry name" value="MbnE-like"/>
    <property type="match status" value="1"/>
</dbReference>
<dbReference type="Gene3D" id="3.40.190.10">
    <property type="entry name" value="Periplasmic binding protein-like II"/>
    <property type="match status" value="1"/>
</dbReference>
<dbReference type="GO" id="GO:0030288">
    <property type="term" value="C:outer membrane-bounded periplasmic space"/>
    <property type="evidence" value="ECO:0007669"/>
    <property type="project" value="TreeGrafter"/>
</dbReference>
<dbReference type="SUPFAM" id="SSF53850">
    <property type="entry name" value="Periplasmic binding protein-like II"/>
    <property type="match status" value="1"/>
</dbReference>
<dbReference type="InterPro" id="IPR030678">
    <property type="entry name" value="Peptide/Ni-bd"/>
</dbReference>
<reference evidence="4 5" key="1">
    <citation type="submission" date="2017-04" db="EMBL/GenBank/DDBJ databases">
        <authorList>
            <person name="Afonso C.L."/>
            <person name="Miller P.J."/>
            <person name="Scott M.A."/>
            <person name="Spackman E."/>
            <person name="Goraichik I."/>
            <person name="Dimitrov K.M."/>
            <person name="Suarez D.L."/>
            <person name="Swayne D.E."/>
        </authorList>
    </citation>
    <scope>NUCLEOTIDE SEQUENCE [LARGE SCALE GENOMIC DNA]</scope>
    <source>
        <strain evidence="4 5">DSM 23236</strain>
    </source>
</reference>
<dbReference type="RefSeq" id="WP_084089916.1">
    <property type="nucleotide sequence ID" value="NZ_FWXD01000006.1"/>
</dbReference>
<dbReference type="Proteomes" id="UP000192761">
    <property type="component" value="Unassembled WGS sequence"/>
</dbReference>
<dbReference type="PANTHER" id="PTHR30290:SF64">
    <property type="entry name" value="ABC TRANSPORTER PERIPLASMIC BINDING PROTEIN"/>
    <property type="match status" value="1"/>
</dbReference>
<dbReference type="GO" id="GO:0043190">
    <property type="term" value="C:ATP-binding cassette (ABC) transporter complex"/>
    <property type="evidence" value="ECO:0007669"/>
    <property type="project" value="InterPro"/>
</dbReference>
<dbReference type="InterPro" id="IPR000914">
    <property type="entry name" value="SBP_5_dom"/>
</dbReference>
<keyword evidence="1 2" id="KW-0732">Signal</keyword>
<name>A0A1W1XD29_9NEIS</name>
<dbReference type="GO" id="GO:0015833">
    <property type="term" value="P:peptide transport"/>
    <property type="evidence" value="ECO:0007669"/>
    <property type="project" value="TreeGrafter"/>
</dbReference>
<evidence type="ECO:0000313" key="4">
    <source>
        <dbReference type="EMBL" id="SMC21799.1"/>
    </source>
</evidence>
<evidence type="ECO:0000259" key="3">
    <source>
        <dbReference type="Pfam" id="PF00496"/>
    </source>
</evidence>
<evidence type="ECO:0000256" key="1">
    <source>
        <dbReference type="ARBA" id="ARBA00022729"/>
    </source>
</evidence>
<feature type="domain" description="Solute-binding protein family 5" evidence="3">
    <location>
        <begin position="99"/>
        <end position="504"/>
    </location>
</feature>